<proteinExistence type="predicted"/>
<evidence type="ECO:0000313" key="2">
    <source>
        <dbReference type="EMBL" id="AGL62587.1"/>
    </source>
</evidence>
<sequence length="85" mass="9711">MTDARTTTGFAALSMDELLERRANAMLAMSGLETKLRQLMREGYGDPKAEYLDCVSNLVLELALLYHLDKELAFRNRPTLRKKYA</sequence>
<dbReference type="HOGENOM" id="CLU_2506593_0_0_0"/>
<dbReference type="KEGG" id="saal:L336_0885"/>
<gene>
    <name evidence="2" type="ORF">L336_0885</name>
</gene>
<keyword evidence="1" id="KW-0175">Coiled coil</keyword>
<reference evidence="2 3" key="1">
    <citation type="journal article" date="2013" name="Nat. Biotechnol.">
        <title>Genome sequences of rare, uncultured bacteria obtained by differential coverage binning of multiple metagenomes.</title>
        <authorList>
            <person name="Albertsen M."/>
            <person name="Hugenholtz P."/>
            <person name="Skarshewski A."/>
            <person name="Nielsen K.L."/>
            <person name="Tyson G.W."/>
            <person name="Nielsen P.H."/>
        </authorList>
    </citation>
    <scope>NUCLEOTIDE SEQUENCE [LARGE SCALE GENOMIC DNA]</scope>
    <source>
        <strain evidence="2">TM71</strain>
    </source>
</reference>
<dbReference type="Proteomes" id="UP000013893">
    <property type="component" value="Chromosome"/>
</dbReference>
<evidence type="ECO:0000313" key="3">
    <source>
        <dbReference type="Proteomes" id="UP000013893"/>
    </source>
</evidence>
<protein>
    <recommendedName>
        <fullName evidence="4">NTP pyrophosphohydrolase MazG putative catalytic core domain-containing protein</fullName>
    </recommendedName>
</protein>
<keyword evidence="3" id="KW-1185">Reference proteome</keyword>
<feature type="coiled-coil region" evidence="1">
    <location>
        <begin position="15"/>
        <end position="42"/>
    </location>
</feature>
<name>R4PXU7_9BACT</name>
<dbReference type="STRING" id="1332188.L336_0885"/>
<evidence type="ECO:0000256" key="1">
    <source>
        <dbReference type="SAM" id="Coils"/>
    </source>
</evidence>
<dbReference type="AlphaFoldDB" id="R4PXU7"/>
<dbReference type="EMBL" id="CP005957">
    <property type="protein sequence ID" value="AGL62587.1"/>
    <property type="molecule type" value="Genomic_DNA"/>
</dbReference>
<dbReference type="RefSeq" id="WP_015642037.1">
    <property type="nucleotide sequence ID" value="NC_021219.1"/>
</dbReference>
<accession>R4PXU7</accession>
<evidence type="ECO:0008006" key="4">
    <source>
        <dbReference type="Google" id="ProtNLM"/>
    </source>
</evidence>
<organism evidence="2 3">
    <name type="scientific">Candidatus Saccharimonas aalborgensis</name>
    <dbReference type="NCBI Taxonomy" id="1332188"/>
    <lineage>
        <taxon>Bacteria</taxon>
        <taxon>Candidatus Saccharimonadota</taxon>
        <taxon>Candidatus Saccharimonadia</taxon>
        <taxon>Candidatus Saccharimonadales</taxon>
        <taxon>Candidatus Saccharimonadaceae</taxon>
        <taxon>Candidatus Saccharimonas</taxon>
    </lineage>
</organism>